<keyword evidence="2" id="KW-0812">Transmembrane</keyword>
<dbReference type="InParanoid" id="A0A1D2VHJ1"/>
<evidence type="ECO:0000313" key="4">
    <source>
        <dbReference type="Proteomes" id="UP000095038"/>
    </source>
</evidence>
<accession>A0A1D2VHJ1</accession>
<feature type="region of interest" description="Disordered" evidence="1">
    <location>
        <begin position="57"/>
        <end position="85"/>
    </location>
</feature>
<dbReference type="RefSeq" id="XP_020047280.1">
    <property type="nucleotide sequence ID" value="XM_020193193.1"/>
</dbReference>
<feature type="compositionally biased region" description="Low complexity" evidence="1">
    <location>
        <begin position="57"/>
        <end position="79"/>
    </location>
</feature>
<evidence type="ECO:0000313" key="3">
    <source>
        <dbReference type="EMBL" id="ODV60973.1"/>
    </source>
</evidence>
<proteinExistence type="predicted"/>
<keyword evidence="4" id="KW-1185">Reference proteome</keyword>
<dbReference type="OrthoDB" id="2014201at2759"/>
<reference evidence="4" key="1">
    <citation type="submission" date="2016-05" db="EMBL/GenBank/DDBJ databases">
        <title>Comparative genomics of biotechnologically important yeasts.</title>
        <authorList>
            <consortium name="DOE Joint Genome Institute"/>
            <person name="Riley R."/>
            <person name="Haridas S."/>
            <person name="Wolfe K.H."/>
            <person name="Lopes M.R."/>
            <person name="Hittinger C.T."/>
            <person name="Goker M."/>
            <person name="Salamov A."/>
            <person name="Wisecaver J."/>
            <person name="Long T.M."/>
            <person name="Aerts A.L."/>
            <person name="Barry K."/>
            <person name="Choi C."/>
            <person name="Clum A."/>
            <person name="Coughlan A.Y."/>
            <person name="Deshpande S."/>
            <person name="Douglass A.P."/>
            <person name="Hanson S.J."/>
            <person name="Klenk H.-P."/>
            <person name="Labutti K."/>
            <person name="Lapidus A."/>
            <person name="Lindquist E."/>
            <person name="Lipzen A."/>
            <person name="Meier-Kolthoff J.P."/>
            <person name="Ohm R.A."/>
            <person name="Otillar R.P."/>
            <person name="Pangilinan J."/>
            <person name="Peng Y."/>
            <person name="Rokas A."/>
            <person name="Rosa C.A."/>
            <person name="Scheuner C."/>
            <person name="Sibirny A.A."/>
            <person name="Slot J.C."/>
            <person name="Stielow J.B."/>
            <person name="Sun H."/>
            <person name="Kurtzman C.P."/>
            <person name="Blackwell M."/>
            <person name="Grigoriev I.V."/>
            <person name="Jeffries T.W."/>
        </authorList>
    </citation>
    <scope>NUCLEOTIDE SEQUENCE [LARGE SCALE GENOMIC DNA]</scope>
    <source>
        <strain evidence="4">DSM 1968</strain>
    </source>
</reference>
<feature type="transmembrane region" description="Helical" evidence="2">
    <location>
        <begin position="14"/>
        <end position="33"/>
    </location>
</feature>
<dbReference type="GeneID" id="30966829"/>
<dbReference type="GO" id="GO:0016740">
    <property type="term" value="F:transferase activity"/>
    <property type="evidence" value="ECO:0007669"/>
    <property type="project" value="UniProtKB-KW"/>
</dbReference>
<dbReference type="Proteomes" id="UP000095038">
    <property type="component" value="Unassembled WGS sequence"/>
</dbReference>
<dbReference type="AlphaFoldDB" id="A0A1D2VHJ1"/>
<organism evidence="3 4">
    <name type="scientific">Ascoidea rubescens DSM 1968</name>
    <dbReference type="NCBI Taxonomy" id="1344418"/>
    <lineage>
        <taxon>Eukaryota</taxon>
        <taxon>Fungi</taxon>
        <taxon>Dikarya</taxon>
        <taxon>Ascomycota</taxon>
        <taxon>Saccharomycotina</taxon>
        <taxon>Saccharomycetes</taxon>
        <taxon>Ascoideaceae</taxon>
        <taxon>Ascoidea</taxon>
    </lineage>
</organism>
<keyword evidence="2" id="KW-1133">Transmembrane helix</keyword>
<dbReference type="STRING" id="1344418.A0A1D2VHJ1"/>
<keyword evidence="2" id="KW-0472">Membrane</keyword>
<dbReference type="FunCoup" id="A0A1D2VHJ1">
    <property type="interactions" value="14"/>
</dbReference>
<keyword evidence="3" id="KW-0808">Transferase</keyword>
<dbReference type="Gene3D" id="3.90.550.10">
    <property type="entry name" value="Spore Coat Polysaccharide Biosynthesis Protein SpsA, Chain A"/>
    <property type="match status" value="1"/>
</dbReference>
<sequence length="613" mass="72070">MNKIYSAFIKFPKILKILLFLILTVVLLIYFNFKDLNNFNIEADYLRYSLPSTLSNSVSSSENSENNNENNNENTNENNNKNDKNHEYSEYNEFDVYNHDINFHSLNYFHKQKLIPSLTINETKGFDKSSIRYIPSIAINHLYQKALNSNEDIIWSNFAYVQYATNIQYLCSCLMNFVSLRKFNAKADLVLLYNLPYQINDDDITGVDELFENKKSKTRKATEDLFEDFKNLNVILKNVDLLSFPGDDSTWQDGFTKFQVFNLLQYDKIVHLDSDALILNNMDELFFLPESQLSIPLCPNASYNKFLQDDGLINYTDHYNKGLKNNSKIAIPQTSDENESFYRSSIIENSVRQLIKYNKKNNLKTFDYKGYSTILYNNLPSFSHGNLNNYELCDQFFVLKPSTQVFSDLLNLTNEKDPNDYDMDIFNKLWNFNDIIKRENSNFLENANSKFNIPELLIIPHKSYGVYTGEFRNAENYHDPMLADPQHIPLLAFYQKLHTENDNGDSKSHSSFKGAYWTTSKFWNAKSFYQNIKSIHFSDWPVPKPWIEHVPNQDYIKAKVLCPNNQKELKKYYDKVVKPTIIDDCESSKLWNFFYEHFKSERENICELPLMKK</sequence>
<dbReference type="PANTHER" id="PTHR11183">
    <property type="entry name" value="GLYCOGENIN SUBFAMILY MEMBER"/>
    <property type="match status" value="1"/>
</dbReference>
<evidence type="ECO:0000256" key="1">
    <source>
        <dbReference type="SAM" id="MobiDB-lite"/>
    </source>
</evidence>
<dbReference type="SUPFAM" id="SSF53448">
    <property type="entry name" value="Nucleotide-diphospho-sugar transferases"/>
    <property type="match status" value="1"/>
</dbReference>
<gene>
    <name evidence="3" type="ORF">ASCRUDRAFT_75725</name>
</gene>
<dbReference type="InterPro" id="IPR050587">
    <property type="entry name" value="GNT1/Glycosyltrans_8"/>
</dbReference>
<protein>
    <submittedName>
        <fullName evidence="3">Glycosyltransferase family 8 protein</fullName>
    </submittedName>
</protein>
<name>A0A1D2VHJ1_9ASCO</name>
<dbReference type="InterPro" id="IPR029044">
    <property type="entry name" value="Nucleotide-diphossugar_trans"/>
</dbReference>
<dbReference type="EMBL" id="KV454480">
    <property type="protein sequence ID" value="ODV60973.1"/>
    <property type="molecule type" value="Genomic_DNA"/>
</dbReference>
<evidence type="ECO:0000256" key="2">
    <source>
        <dbReference type="SAM" id="Phobius"/>
    </source>
</evidence>